<dbReference type="EMBL" id="KB199981">
    <property type="protein sequence ID" value="ESP03551.1"/>
    <property type="molecule type" value="Genomic_DNA"/>
</dbReference>
<dbReference type="CTD" id="20241727"/>
<accession>V4B7I1</accession>
<dbReference type="RefSeq" id="XP_009045781.1">
    <property type="nucleotide sequence ID" value="XM_009047533.1"/>
</dbReference>
<dbReference type="GeneID" id="20241727"/>
<organism evidence="2 3">
    <name type="scientific">Lottia gigantea</name>
    <name type="common">Giant owl limpet</name>
    <dbReference type="NCBI Taxonomy" id="225164"/>
    <lineage>
        <taxon>Eukaryota</taxon>
        <taxon>Metazoa</taxon>
        <taxon>Spiralia</taxon>
        <taxon>Lophotrochozoa</taxon>
        <taxon>Mollusca</taxon>
        <taxon>Gastropoda</taxon>
        <taxon>Patellogastropoda</taxon>
        <taxon>Lottioidea</taxon>
        <taxon>Lottiidae</taxon>
        <taxon>Lottia</taxon>
    </lineage>
</organism>
<name>V4B7I1_LOTGI</name>
<feature type="signal peptide" evidence="1">
    <location>
        <begin position="1"/>
        <end position="20"/>
    </location>
</feature>
<reference evidence="2 3" key="1">
    <citation type="journal article" date="2013" name="Nature">
        <title>Insights into bilaterian evolution from three spiralian genomes.</title>
        <authorList>
            <person name="Simakov O."/>
            <person name="Marletaz F."/>
            <person name="Cho S.J."/>
            <person name="Edsinger-Gonzales E."/>
            <person name="Havlak P."/>
            <person name="Hellsten U."/>
            <person name="Kuo D.H."/>
            <person name="Larsson T."/>
            <person name="Lv J."/>
            <person name="Arendt D."/>
            <person name="Savage R."/>
            <person name="Osoegawa K."/>
            <person name="de Jong P."/>
            <person name="Grimwood J."/>
            <person name="Chapman J.A."/>
            <person name="Shapiro H."/>
            <person name="Aerts A."/>
            <person name="Otillar R.P."/>
            <person name="Terry A.Y."/>
            <person name="Boore J.L."/>
            <person name="Grigoriev I.V."/>
            <person name="Lindberg D.R."/>
            <person name="Seaver E.C."/>
            <person name="Weisblat D.A."/>
            <person name="Putnam N.H."/>
            <person name="Rokhsar D.S."/>
        </authorList>
    </citation>
    <scope>NUCLEOTIDE SEQUENCE [LARGE SCALE GENOMIC DNA]</scope>
</reference>
<dbReference type="PROSITE" id="PS51257">
    <property type="entry name" value="PROKAR_LIPOPROTEIN"/>
    <property type="match status" value="1"/>
</dbReference>
<keyword evidence="3" id="KW-1185">Reference proteome</keyword>
<dbReference type="Proteomes" id="UP000030746">
    <property type="component" value="Unassembled WGS sequence"/>
</dbReference>
<gene>
    <name evidence="2" type="ORF">LOTGIDRAFT_171345</name>
</gene>
<sequence length="110" mass="12037">MKKFILGAFVLICVIHATLSVGCPNGCKADECCVGFYAPILSKRQMKISDLISPIHSNLKLHMCSKMKRQGERCLVHNRSGEWCDCEAGTTCVARGKSGLDRLFGSCNKA</sequence>
<feature type="chain" id="PRO_5004719367" description="Prokineticin domain-containing protein" evidence="1">
    <location>
        <begin position="21"/>
        <end position="110"/>
    </location>
</feature>
<dbReference type="OrthoDB" id="6041594at2759"/>
<dbReference type="AlphaFoldDB" id="V4B7I1"/>
<evidence type="ECO:0000313" key="3">
    <source>
        <dbReference type="Proteomes" id="UP000030746"/>
    </source>
</evidence>
<evidence type="ECO:0008006" key="4">
    <source>
        <dbReference type="Google" id="ProtNLM"/>
    </source>
</evidence>
<evidence type="ECO:0000313" key="2">
    <source>
        <dbReference type="EMBL" id="ESP03551.1"/>
    </source>
</evidence>
<dbReference type="HOGENOM" id="CLU_2173815_0_0_1"/>
<dbReference type="KEGG" id="lgi:LOTGIDRAFT_171345"/>
<keyword evidence="1" id="KW-0732">Signal</keyword>
<proteinExistence type="predicted"/>
<protein>
    <recommendedName>
        <fullName evidence="4">Prokineticin domain-containing protein</fullName>
    </recommendedName>
</protein>
<evidence type="ECO:0000256" key="1">
    <source>
        <dbReference type="SAM" id="SignalP"/>
    </source>
</evidence>